<protein>
    <submittedName>
        <fullName evidence="2">Uncharacterized protein</fullName>
    </submittedName>
</protein>
<dbReference type="Proteomes" id="UP000287651">
    <property type="component" value="Unassembled WGS sequence"/>
</dbReference>
<dbReference type="EMBL" id="AMZH03007087">
    <property type="protein sequence ID" value="RRT62192.1"/>
    <property type="molecule type" value="Genomic_DNA"/>
</dbReference>
<evidence type="ECO:0000256" key="1">
    <source>
        <dbReference type="SAM" id="MobiDB-lite"/>
    </source>
</evidence>
<gene>
    <name evidence="2" type="ORF">B296_00034012</name>
</gene>
<accession>A0A426ZE19</accession>
<name>A0A426ZE19_ENSVE</name>
<feature type="compositionally biased region" description="Basic and acidic residues" evidence="1">
    <location>
        <begin position="45"/>
        <end position="54"/>
    </location>
</feature>
<proteinExistence type="predicted"/>
<sequence length="180" mass="20398">MLQRIQTKIEFIVGFCVVKGAKTLKARRKISKCIRNPNTESVLEKERLSEHTAEDEPTPARSGTWSSFEAADVTDYGVADDDDDRACGWSRIPKLGQIRLVGFQSNWDSNPIGLGLGPLFRNHTYGMKVLSRTVDSARETRRRRATPRARRGGKYFSLDLKQEMALTVQLSYNSDEVYLI</sequence>
<feature type="region of interest" description="Disordered" evidence="1">
    <location>
        <begin position="45"/>
        <end position="64"/>
    </location>
</feature>
<organism evidence="2 3">
    <name type="scientific">Ensete ventricosum</name>
    <name type="common">Abyssinian banana</name>
    <name type="synonym">Musa ensete</name>
    <dbReference type="NCBI Taxonomy" id="4639"/>
    <lineage>
        <taxon>Eukaryota</taxon>
        <taxon>Viridiplantae</taxon>
        <taxon>Streptophyta</taxon>
        <taxon>Embryophyta</taxon>
        <taxon>Tracheophyta</taxon>
        <taxon>Spermatophyta</taxon>
        <taxon>Magnoliopsida</taxon>
        <taxon>Liliopsida</taxon>
        <taxon>Zingiberales</taxon>
        <taxon>Musaceae</taxon>
        <taxon>Ensete</taxon>
    </lineage>
</organism>
<comment type="caution">
    <text evidence="2">The sequence shown here is derived from an EMBL/GenBank/DDBJ whole genome shotgun (WGS) entry which is preliminary data.</text>
</comment>
<evidence type="ECO:0000313" key="3">
    <source>
        <dbReference type="Proteomes" id="UP000287651"/>
    </source>
</evidence>
<evidence type="ECO:0000313" key="2">
    <source>
        <dbReference type="EMBL" id="RRT62192.1"/>
    </source>
</evidence>
<dbReference type="AlphaFoldDB" id="A0A426ZE19"/>
<reference evidence="2 3" key="1">
    <citation type="journal article" date="2014" name="Agronomy (Basel)">
        <title>A Draft Genome Sequence for Ensete ventricosum, the Drought-Tolerant Tree Against Hunger.</title>
        <authorList>
            <person name="Harrison J."/>
            <person name="Moore K.A."/>
            <person name="Paszkiewicz K."/>
            <person name="Jones T."/>
            <person name="Grant M."/>
            <person name="Ambacheew D."/>
            <person name="Muzemil S."/>
            <person name="Studholme D.J."/>
        </authorList>
    </citation>
    <scope>NUCLEOTIDE SEQUENCE [LARGE SCALE GENOMIC DNA]</scope>
</reference>